<reference evidence="1" key="2">
    <citation type="submission" date="2025-09" db="UniProtKB">
        <authorList>
            <consortium name="EnsemblPlants"/>
        </authorList>
    </citation>
    <scope>IDENTIFICATION</scope>
</reference>
<protein>
    <submittedName>
        <fullName evidence="1">Uncharacterized protein</fullName>
    </submittedName>
</protein>
<proteinExistence type="predicted"/>
<keyword evidence="2" id="KW-1185">Reference proteome</keyword>
<dbReference type="Proteomes" id="UP001732700">
    <property type="component" value="Chromosome 6A"/>
</dbReference>
<organism evidence="1 2">
    <name type="scientific">Avena sativa</name>
    <name type="common">Oat</name>
    <dbReference type="NCBI Taxonomy" id="4498"/>
    <lineage>
        <taxon>Eukaryota</taxon>
        <taxon>Viridiplantae</taxon>
        <taxon>Streptophyta</taxon>
        <taxon>Embryophyta</taxon>
        <taxon>Tracheophyta</taxon>
        <taxon>Spermatophyta</taxon>
        <taxon>Magnoliopsida</taxon>
        <taxon>Liliopsida</taxon>
        <taxon>Poales</taxon>
        <taxon>Poaceae</taxon>
        <taxon>BOP clade</taxon>
        <taxon>Pooideae</taxon>
        <taxon>Poodae</taxon>
        <taxon>Poeae</taxon>
        <taxon>Poeae Chloroplast Group 1 (Aveneae type)</taxon>
        <taxon>Aveninae</taxon>
        <taxon>Avena</taxon>
    </lineage>
</organism>
<name>A0ACD5YSF0_AVESA</name>
<evidence type="ECO:0000313" key="2">
    <source>
        <dbReference type="Proteomes" id="UP001732700"/>
    </source>
</evidence>
<evidence type="ECO:0000313" key="1">
    <source>
        <dbReference type="EnsemblPlants" id="AVESA.00010b.r2.6AG1030630.1.CDS"/>
    </source>
</evidence>
<accession>A0ACD5YSF0</accession>
<sequence length="131" mass="15061">MEDYYYFAASLETTAEISTSFRVVHSSSSNRSSSSPSPSRKPRRASSRDLDGGELGHHYLHACFRCARTLARNRDIFMYRGDTPFCSEECRQQQIDTDEAAEKRSNQSTAATREQQTHQRKNTHRVPVWAR</sequence>
<dbReference type="EnsemblPlants" id="AVESA.00010b.r2.6AG1030630.1">
    <property type="protein sequence ID" value="AVESA.00010b.r2.6AG1030630.1.CDS"/>
    <property type="gene ID" value="AVESA.00010b.r2.6AG1030630"/>
</dbReference>
<reference evidence="1" key="1">
    <citation type="submission" date="2021-05" db="EMBL/GenBank/DDBJ databases">
        <authorList>
            <person name="Scholz U."/>
            <person name="Mascher M."/>
            <person name="Fiebig A."/>
        </authorList>
    </citation>
    <scope>NUCLEOTIDE SEQUENCE [LARGE SCALE GENOMIC DNA]</scope>
</reference>